<comment type="caution">
    <text evidence="1">The sequence shown here is derived from an EMBL/GenBank/DDBJ whole genome shotgun (WGS) entry which is preliminary data.</text>
</comment>
<evidence type="ECO:0000313" key="1">
    <source>
        <dbReference type="EMBL" id="MCM2563563.1"/>
    </source>
</evidence>
<reference evidence="1" key="1">
    <citation type="submission" date="2022-06" db="EMBL/GenBank/DDBJ databases">
        <title>Lutimaribacter sp. EGI FJ00013, a novel bacterium isolated from a salt lake sediment enrichment.</title>
        <authorList>
            <person name="Gao L."/>
            <person name="Fang B.-Z."/>
            <person name="Li W.-J."/>
        </authorList>
    </citation>
    <scope>NUCLEOTIDE SEQUENCE</scope>
    <source>
        <strain evidence="1">EGI FJ00013</strain>
    </source>
</reference>
<accession>A0ACC5ZZE0</accession>
<sequence length="162" mass="17412">MRMDAANVAEDVLKTSTDRILSDLEGLEGPLLPILHALQDEFGFVPQQAVPLIAERLNLGKAEVAGVISFYHDFRAAPAGRRVLRVCRAEACQSMGGNELAQRLQERLGIGWGETTPDGAVTLEPVYCLGLCACAPAVQVDGDLLGRADIDRIETILSEAAR</sequence>
<organism evidence="1 2">
    <name type="scientific">Lutimaribacter degradans</name>
    <dbReference type="NCBI Taxonomy" id="2945989"/>
    <lineage>
        <taxon>Bacteria</taxon>
        <taxon>Pseudomonadati</taxon>
        <taxon>Pseudomonadota</taxon>
        <taxon>Alphaproteobacteria</taxon>
        <taxon>Rhodobacterales</taxon>
        <taxon>Roseobacteraceae</taxon>
        <taxon>Lutimaribacter</taxon>
    </lineage>
</organism>
<evidence type="ECO:0000313" key="2">
    <source>
        <dbReference type="Proteomes" id="UP001203036"/>
    </source>
</evidence>
<keyword evidence="2" id="KW-1185">Reference proteome</keyword>
<proteinExistence type="predicted"/>
<dbReference type="Proteomes" id="UP001203036">
    <property type="component" value="Unassembled WGS sequence"/>
</dbReference>
<dbReference type="EMBL" id="JAMQGO010000013">
    <property type="protein sequence ID" value="MCM2563563.1"/>
    <property type="molecule type" value="Genomic_DNA"/>
</dbReference>
<name>A0ACC5ZZE0_9RHOB</name>
<gene>
    <name evidence="1" type="ORF">M8744_15500</name>
</gene>
<protein>
    <submittedName>
        <fullName evidence="1">Formate dehydrogenase subunit gamma</fullName>
    </submittedName>
</protein>